<protein>
    <submittedName>
        <fullName evidence="1 3">Uncharacterized protein</fullName>
    </submittedName>
</protein>
<evidence type="ECO:0000313" key="1">
    <source>
        <dbReference type="EMBL" id="VDO34914.1"/>
    </source>
</evidence>
<dbReference type="EMBL" id="UZAF01016865">
    <property type="protein sequence ID" value="VDO34914.1"/>
    <property type="molecule type" value="Genomic_DNA"/>
</dbReference>
<keyword evidence="2" id="KW-1185">Reference proteome</keyword>
<accession>A0A0N4WD31</accession>
<organism evidence="3">
    <name type="scientific">Haemonchus placei</name>
    <name type="common">Barber's pole worm</name>
    <dbReference type="NCBI Taxonomy" id="6290"/>
    <lineage>
        <taxon>Eukaryota</taxon>
        <taxon>Metazoa</taxon>
        <taxon>Ecdysozoa</taxon>
        <taxon>Nematoda</taxon>
        <taxon>Chromadorea</taxon>
        <taxon>Rhabditida</taxon>
        <taxon>Rhabditina</taxon>
        <taxon>Rhabditomorpha</taxon>
        <taxon>Strongyloidea</taxon>
        <taxon>Trichostrongylidae</taxon>
        <taxon>Haemonchus</taxon>
    </lineage>
</organism>
<name>A0A0N4WD31_HAEPC</name>
<dbReference type="OrthoDB" id="5888381at2759"/>
<dbReference type="AlphaFoldDB" id="A0A0N4WD31"/>
<sequence>MGGAQDKINRAHTSSAEQVPEWAMPSFKHLILASKKSRQQGKMFKDEDWANKPGGGDPCVVGGALSKWAVLFRCIRNSI</sequence>
<evidence type="ECO:0000313" key="2">
    <source>
        <dbReference type="Proteomes" id="UP000268014"/>
    </source>
</evidence>
<dbReference type="Proteomes" id="UP000268014">
    <property type="component" value="Unassembled WGS sequence"/>
</dbReference>
<reference evidence="3" key="1">
    <citation type="submission" date="2017-02" db="UniProtKB">
        <authorList>
            <consortium name="WormBaseParasite"/>
        </authorList>
    </citation>
    <scope>IDENTIFICATION</scope>
</reference>
<gene>
    <name evidence="1" type="ORF">HPLM_LOCUS8458</name>
</gene>
<dbReference type="WBParaSite" id="HPLM_0000846601-mRNA-1">
    <property type="protein sequence ID" value="HPLM_0000846601-mRNA-1"/>
    <property type="gene ID" value="HPLM_0000846601"/>
</dbReference>
<reference evidence="1 2" key="2">
    <citation type="submission" date="2018-11" db="EMBL/GenBank/DDBJ databases">
        <authorList>
            <consortium name="Pathogen Informatics"/>
        </authorList>
    </citation>
    <scope>NUCLEOTIDE SEQUENCE [LARGE SCALE GENOMIC DNA]</scope>
    <source>
        <strain evidence="1 2">MHpl1</strain>
    </source>
</reference>
<proteinExistence type="predicted"/>
<evidence type="ECO:0000313" key="3">
    <source>
        <dbReference type="WBParaSite" id="HPLM_0000846601-mRNA-1"/>
    </source>
</evidence>